<reference evidence="1 2" key="1">
    <citation type="journal article" date="2020" name="Genome Biol. Evol.">
        <title>Rhizobium dioscoreae sp. nov., a plant growth-promoting bacterium isolated from yam (Dioscorea species).</title>
        <authorList>
            <person name="Ouyabe M."/>
            <person name="Tanaka N."/>
            <person name="Shiwa Y."/>
            <person name="Fujita N."/>
            <person name="Kikuno H."/>
            <person name="Babil P."/>
            <person name="Shiwachi H."/>
        </authorList>
    </citation>
    <scope>NUCLEOTIDE SEQUENCE [LARGE SCALE GENOMIC DNA]</scope>
    <source>
        <strain evidence="1 2">S-93</strain>
    </source>
</reference>
<accession>A0ABQ0Z2T3</accession>
<dbReference type="EMBL" id="BLAJ01000002">
    <property type="protein sequence ID" value="GES49656.1"/>
    <property type="molecule type" value="Genomic_DNA"/>
</dbReference>
<keyword evidence="2" id="KW-1185">Reference proteome</keyword>
<organism evidence="1 2">
    <name type="scientific">Rhizobium dioscoreae</name>
    <dbReference type="NCBI Taxonomy" id="2653122"/>
    <lineage>
        <taxon>Bacteria</taxon>
        <taxon>Pseudomonadati</taxon>
        <taxon>Pseudomonadota</taxon>
        <taxon>Alphaproteobacteria</taxon>
        <taxon>Hyphomicrobiales</taxon>
        <taxon>Rhizobiaceae</taxon>
        <taxon>Rhizobium/Agrobacterium group</taxon>
        <taxon>Rhizobium</taxon>
    </lineage>
</organism>
<name>A0ABQ0Z2T3_9HYPH</name>
<evidence type="ECO:0000313" key="2">
    <source>
        <dbReference type="Proteomes" id="UP000390335"/>
    </source>
</evidence>
<sequence length="77" mass="8761">MPFARRSGSRAAVAWFLRTEFGARQYLRHLRPARIDCFVKCLLVALYSLLPPAYSLEIGIWEEAVWVAKGAYDDAEA</sequence>
<gene>
    <name evidence="1" type="ORF">RsS93_22700</name>
</gene>
<evidence type="ECO:0000313" key="1">
    <source>
        <dbReference type="EMBL" id="GES49656.1"/>
    </source>
</evidence>
<proteinExistence type="predicted"/>
<protein>
    <submittedName>
        <fullName evidence="1">Uncharacterized protein</fullName>
    </submittedName>
</protein>
<comment type="caution">
    <text evidence="1">The sequence shown here is derived from an EMBL/GenBank/DDBJ whole genome shotgun (WGS) entry which is preliminary data.</text>
</comment>
<dbReference type="Proteomes" id="UP000390335">
    <property type="component" value="Unassembled WGS sequence"/>
</dbReference>